<sequence>MIRLLTQRLLPRSLLQRGLKVSVADLRKGDWIEHDGRVYVIHLASSTFSGRGAQLELQDVGHQFLYSVDGTGYYLNPKTLEEIAVPQRLLGGNLAKVIEGGAELIVVVSGKQTTVVIIQGGGKILCTGVLEVGDQIMINTDDLSYQGKALAAPL</sequence>
<organism evidence="1 2">
    <name type="scientific">Paramicrosporidium saccamoebae</name>
    <dbReference type="NCBI Taxonomy" id="1246581"/>
    <lineage>
        <taxon>Eukaryota</taxon>
        <taxon>Fungi</taxon>
        <taxon>Fungi incertae sedis</taxon>
        <taxon>Cryptomycota</taxon>
        <taxon>Cryptomycota incertae sedis</taxon>
        <taxon>Paramicrosporidium</taxon>
    </lineage>
</organism>
<keyword evidence="2" id="KW-1185">Reference proteome</keyword>
<dbReference type="AlphaFoldDB" id="A0A2H9TNU7"/>
<reference evidence="1 2" key="1">
    <citation type="submission" date="2016-10" db="EMBL/GenBank/DDBJ databases">
        <title>The genome of Paramicrosporidium saccamoebae is the missing link in understanding Cryptomycota and Microsporidia evolution.</title>
        <authorList>
            <person name="Quandt C.A."/>
            <person name="Beaudet D."/>
            <person name="Corsaro D."/>
            <person name="Michel R."/>
            <person name="Corradi N."/>
            <person name="James T."/>
        </authorList>
    </citation>
    <scope>NUCLEOTIDE SEQUENCE [LARGE SCALE GENOMIC DNA]</scope>
    <source>
        <strain evidence="1 2">KSL3</strain>
    </source>
</reference>
<evidence type="ECO:0000313" key="2">
    <source>
        <dbReference type="Proteomes" id="UP000240830"/>
    </source>
</evidence>
<name>A0A2H9TNU7_9FUNG</name>
<evidence type="ECO:0000313" key="1">
    <source>
        <dbReference type="EMBL" id="PJF19431.1"/>
    </source>
</evidence>
<proteinExistence type="predicted"/>
<comment type="caution">
    <text evidence="1">The sequence shown here is derived from an EMBL/GenBank/DDBJ whole genome shotgun (WGS) entry which is preliminary data.</text>
</comment>
<protein>
    <submittedName>
        <fullName evidence="1">Elongation factor P</fullName>
    </submittedName>
</protein>
<dbReference type="OrthoDB" id="10259892at2759"/>
<dbReference type="GO" id="GO:0003746">
    <property type="term" value="F:translation elongation factor activity"/>
    <property type="evidence" value="ECO:0007669"/>
    <property type="project" value="UniProtKB-KW"/>
</dbReference>
<gene>
    <name evidence="1" type="ORF">PSACC_00777</name>
</gene>
<dbReference type="Proteomes" id="UP000240830">
    <property type="component" value="Unassembled WGS sequence"/>
</dbReference>
<dbReference type="EMBL" id="MTSL01000065">
    <property type="protein sequence ID" value="PJF19431.1"/>
    <property type="molecule type" value="Genomic_DNA"/>
</dbReference>
<keyword evidence="1" id="KW-0251">Elongation factor</keyword>
<keyword evidence="1" id="KW-0648">Protein biosynthesis</keyword>
<accession>A0A2H9TNU7</accession>